<protein>
    <submittedName>
        <fullName evidence="1">Uncharacterized protein</fullName>
    </submittedName>
</protein>
<accession>A0AAX6F227</accession>
<comment type="caution">
    <text evidence="1">The sequence shown here is derived from an EMBL/GenBank/DDBJ whole genome shotgun (WGS) entry which is preliminary data.</text>
</comment>
<reference evidence="1" key="2">
    <citation type="submission" date="2023-04" db="EMBL/GenBank/DDBJ databases">
        <authorList>
            <person name="Bruccoleri R.E."/>
            <person name="Oakeley E.J."/>
            <person name="Faust A.-M."/>
            <person name="Dessus-Babus S."/>
            <person name="Altorfer M."/>
            <person name="Burckhardt D."/>
            <person name="Oertli M."/>
            <person name="Naumann U."/>
            <person name="Petersen F."/>
            <person name="Wong J."/>
        </authorList>
    </citation>
    <scope>NUCLEOTIDE SEQUENCE</scope>
    <source>
        <strain evidence="1">GSM-AAB239-AS_SAM_17_03QT</strain>
        <tissue evidence="1">Leaf</tissue>
    </source>
</reference>
<name>A0AAX6F227_IRIPA</name>
<proteinExistence type="predicted"/>
<dbReference type="EMBL" id="JANAVB010032618">
    <property type="protein sequence ID" value="KAJ6810045.1"/>
    <property type="molecule type" value="Genomic_DNA"/>
</dbReference>
<reference evidence="1" key="1">
    <citation type="journal article" date="2023" name="GigaByte">
        <title>Genome assembly of the bearded iris, Iris pallida Lam.</title>
        <authorList>
            <person name="Bruccoleri R.E."/>
            <person name="Oakeley E.J."/>
            <person name="Faust A.M.E."/>
            <person name="Altorfer M."/>
            <person name="Dessus-Babus S."/>
            <person name="Burckhardt D."/>
            <person name="Oertli M."/>
            <person name="Naumann U."/>
            <person name="Petersen F."/>
            <person name="Wong J."/>
        </authorList>
    </citation>
    <scope>NUCLEOTIDE SEQUENCE</scope>
    <source>
        <strain evidence="1">GSM-AAB239-AS_SAM_17_03QT</strain>
    </source>
</reference>
<keyword evidence="2" id="KW-1185">Reference proteome</keyword>
<dbReference type="Proteomes" id="UP001140949">
    <property type="component" value="Unassembled WGS sequence"/>
</dbReference>
<organism evidence="1 2">
    <name type="scientific">Iris pallida</name>
    <name type="common">Sweet iris</name>
    <dbReference type="NCBI Taxonomy" id="29817"/>
    <lineage>
        <taxon>Eukaryota</taxon>
        <taxon>Viridiplantae</taxon>
        <taxon>Streptophyta</taxon>
        <taxon>Embryophyta</taxon>
        <taxon>Tracheophyta</taxon>
        <taxon>Spermatophyta</taxon>
        <taxon>Magnoliopsida</taxon>
        <taxon>Liliopsida</taxon>
        <taxon>Asparagales</taxon>
        <taxon>Iridaceae</taxon>
        <taxon>Iridoideae</taxon>
        <taxon>Irideae</taxon>
        <taxon>Iris</taxon>
    </lineage>
</organism>
<evidence type="ECO:0000313" key="1">
    <source>
        <dbReference type="EMBL" id="KAJ6810045.1"/>
    </source>
</evidence>
<dbReference type="AlphaFoldDB" id="A0AAX6F227"/>
<gene>
    <name evidence="1" type="ORF">M6B38_157490</name>
</gene>
<sequence>MIMSRCPECWTHDCIVADCIVRDTR</sequence>
<evidence type="ECO:0000313" key="2">
    <source>
        <dbReference type="Proteomes" id="UP001140949"/>
    </source>
</evidence>